<evidence type="ECO:0000313" key="3">
    <source>
        <dbReference type="EMBL" id="BDY33356.1"/>
    </source>
</evidence>
<name>A0AAI8XSM7_MYCME</name>
<sequence>MTSTEKAPFVVGLGGTLRADSSTERAVRYCLESVERQGGQTRMFAGPDLDLPMYAPHSLDRTPAALELVKALRDADAVVVGSPGYHGAISGLVKNALDYIEDLREDPRVYLDNTPWGCISCAYGWQAAVGTLGQLRSIGHALRAWPTPLGVAINSADQIWSETGELADGPVRNQLDMLANQLLTFARSSGAVR</sequence>
<evidence type="ECO:0000313" key="4">
    <source>
        <dbReference type="Proteomes" id="UP000465622"/>
    </source>
</evidence>
<protein>
    <submittedName>
        <fullName evidence="2">FMN reductase</fullName>
    </submittedName>
    <submittedName>
        <fullName evidence="3">FMN-dependent NADPH-azoreductase</fullName>
        <ecNumber evidence="3">1.7.1.17</ecNumber>
    </submittedName>
</protein>
<dbReference type="PANTHER" id="PTHR30543:SF21">
    <property type="entry name" value="NAD(P)H-DEPENDENT FMN REDUCTASE LOT6"/>
    <property type="match status" value="1"/>
</dbReference>
<dbReference type="Proteomes" id="UP001241092">
    <property type="component" value="Chromosome"/>
</dbReference>
<dbReference type="GO" id="GO:0005829">
    <property type="term" value="C:cytosol"/>
    <property type="evidence" value="ECO:0007669"/>
    <property type="project" value="TreeGrafter"/>
</dbReference>
<organism evidence="3 5">
    <name type="scientific">Mycolicibacterium mageritense</name>
    <name type="common">Mycobacterium mageritense</name>
    <dbReference type="NCBI Taxonomy" id="53462"/>
    <lineage>
        <taxon>Bacteria</taxon>
        <taxon>Bacillati</taxon>
        <taxon>Actinomycetota</taxon>
        <taxon>Actinomycetes</taxon>
        <taxon>Mycobacteriales</taxon>
        <taxon>Mycobacteriaceae</taxon>
        <taxon>Mycolicibacterium</taxon>
    </lineage>
</organism>
<dbReference type="AlphaFoldDB" id="A0AAI8XSM7"/>
<dbReference type="InterPro" id="IPR050712">
    <property type="entry name" value="NAD(P)H-dep_reductase"/>
</dbReference>
<dbReference type="EMBL" id="AP022567">
    <property type="protein sequence ID" value="BBX30846.1"/>
    <property type="molecule type" value="Genomic_DNA"/>
</dbReference>
<dbReference type="Proteomes" id="UP000465622">
    <property type="component" value="Chromosome"/>
</dbReference>
<dbReference type="Gene3D" id="3.40.50.360">
    <property type="match status" value="1"/>
</dbReference>
<gene>
    <name evidence="3" type="primary">azo1</name>
    <name evidence="3" type="ORF">hbim_07333</name>
    <name evidence="2" type="ORF">MMAGJ_01280</name>
</gene>
<evidence type="ECO:0000313" key="5">
    <source>
        <dbReference type="Proteomes" id="UP001241092"/>
    </source>
</evidence>
<dbReference type="SUPFAM" id="SSF52218">
    <property type="entry name" value="Flavoproteins"/>
    <property type="match status" value="1"/>
</dbReference>
<reference evidence="2 4" key="1">
    <citation type="journal article" date="2019" name="Emerg. Microbes Infect.">
        <title>Comprehensive subspecies identification of 175 nontuberculous mycobacteria species based on 7547 genomic profiles.</title>
        <authorList>
            <person name="Matsumoto Y."/>
            <person name="Kinjo T."/>
            <person name="Motooka D."/>
            <person name="Nabeya D."/>
            <person name="Jung N."/>
            <person name="Uechi K."/>
            <person name="Horii T."/>
            <person name="Iida T."/>
            <person name="Fujita J."/>
            <person name="Nakamura S."/>
        </authorList>
    </citation>
    <scope>NUCLEOTIDE SEQUENCE [LARGE SCALE GENOMIC DNA]</scope>
    <source>
        <strain evidence="2 4">JCM 12375</strain>
    </source>
</reference>
<dbReference type="GO" id="GO:0010181">
    <property type="term" value="F:FMN binding"/>
    <property type="evidence" value="ECO:0007669"/>
    <property type="project" value="TreeGrafter"/>
</dbReference>
<evidence type="ECO:0000259" key="1">
    <source>
        <dbReference type="Pfam" id="PF03358"/>
    </source>
</evidence>
<reference evidence="3" key="3">
    <citation type="submission" date="2023-03" db="EMBL/GenBank/DDBJ databases">
        <title>Draft genome sequence of a Mycolicibacterium mageritense strain H4_3_1 isolated from a hybrid biological-inorganic system reactor.</title>
        <authorList>
            <person name="Feng X."/>
            <person name="Kazama D."/>
            <person name="Sato K."/>
            <person name="Kobayashi H."/>
        </authorList>
    </citation>
    <scope>NUCLEOTIDE SEQUENCE</scope>
    <source>
        <strain evidence="3">H4_3_1</strain>
    </source>
</reference>
<reference evidence="2" key="2">
    <citation type="submission" date="2020-02" db="EMBL/GenBank/DDBJ databases">
        <authorList>
            <person name="Matsumoto Y."/>
            <person name="Motooka D."/>
            <person name="Nakamura S."/>
        </authorList>
    </citation>
    <scope>NUCLEOTIDE SEQUENCE</scope>
    <source>
        <strain evidence="2">JCM 12375</strain>
    </source>
</reference>
<dbReference type="EC" id="1.7.1.17" evidence="3"/>
<feature type="domain" description="NADPH-dependent FMN reductase-like" evidence="1">
    <location>
        <begin position="10"/>
        <end position="156"/>
    </location>
</feature>
<keyword evidence="3" id="KW-0560">Oxidoreductase</keyword>
<dbReference type="Pfam" id="PF03358">
    <property type="entry name" value="FMN_red"/>
    <property type="match status" value="1"/>
</dbReference>
<proteinExistence type="predicted"/>
<dbReference type="PANTHER" id="PTHR30543">
    <property type="entry name" value="CHROMATE REDUCTASE"/>
    <property type="match status" value="1"/>
</dbReference>
<keyword evidence="4" id="KW-1185">Reference proteome</keyword>
<evidence type="ECO:0000313" key="2">
    <source>
        <dbReference type="EMBL" id="BBX30846.1"/>
    </source>
</evidence>
<dbReference type="InterPro" id="IPR005025">
    <property type="entry name" value="FMN_Rdtase-like_dom"/>
</dbReference>
<dbReference type="GO" id="GO:0016491">
    <property type="term" value="F:oxidoreductase activity"/>
    <property type="evidence" value="ECO:0007669"/>
    <property type="project" value="UniProtKB-KW"/>
</dbReference>
<dbReference type="InterPro" id="IPR029039">
    <property type="entry name" value="Flavoprotein-like_sf"/>
</dbReference>
<dbReference type="RefSeq" id="WP_036436135.1">
    <property type="nucleotide sequence ID" value="NZ_AP022567.1"/>
</dbReference>
<accession>A0AAI8XSM7</accession>
<dbReference type="EMBL" id="AP027452">
    <property type="protein sequence ID" value="BDY33356.1"/>
    <property type="molecule type" value="Genomic_DNA"/>
</dbReference>